<sequence length="282" mass="30844">MQELKAHRFADDFVFLEAPRWYDGCLWVPDVFDSILYQVDVSGRRLVLKDNLPPRPNSLGFLSDGTPLIVSSVARQILKLVDGELLVHADLSKWATGDLNDFAVADNGCLYVGNFGYDLFMGEEKRETSLHIVELDGTVSHGSDGVEFPNGAVILNHGRTLVVAETWRGRLTAFDRALDGSLSNRRLFADIAGREPDGMCADAEGGVWVCSFNTGEVLRVLEGGEITHRLHFPGSAVACELGGEDGHTLFITTYDGTIPDQQARKRLGALNQVQVDIPRAGS</sequence>
<reference evidence="7" key="2">
    <citation type="submission" date="2016-10" db="EMBL/GenBank/DDBJ databases">
        <authorList>
            <person name="Varghese N."/>
            <person name="Submissions S."/>
        </authorList>
    </citation>
    <scope>NUCLEOTIDE SEQUENCE [LARGE SCALE GENOMIC DNA]</scope>
    <source>
        <strain evidence="7">BS3782</strain>
    </source>
</reference>
<dbReference type="PANTHER" id="PTHR10907">
    <property type="entry name" value="REGUCALCIN"/>
    <property type="match status" value="1"/>
</dbReference>
<evidence type="ECO:0000256" key="1">
    <source>
        <dbReference type="ARBA" id="ARBA00008853"/>
    </source>
</evidence>
<dbReference type="AlphaFoldDB" id="A0A0J6HL18"/>
<feature type="binding site" evidence="3">
    <location>
        <position position="118"/>
    </location>
    <ligand>
        <name>substrate</name>
    </ligand>
</feature>
<reference evidence="5 8" key="3">
    <citation type="submission" date="2019-09" db="EMBL/GenBank/DDBJ databases">
        <title>Draft genome sequences of 48 bacterial type strains from the CCUG.</title>
        <authorList>
            <person name="Tunovic T."/>
            <person name="Pineiro-Iglesias B."/>
            <person name="Unosson C."/>
            <person name="Inganas E."/>
            <person name="Ohlen M."/>
            <person name="Cardew S."/>
            <person name="Jensie-Markopoulos S."/>
            <person name="Salva-Serra F."/>
            <person name="Jaen-Luchoro D."/>
            <person name="Karlsson R."/>
            <person name="Svensson-Stadler L."/>
            <person name="Chun J."/>
            <person name="Moore E."/>
        </authorList>
    </citation>
    <scope>NUCLEOTIDE SEQUENCE [LARGE SCALE GENOMIC DNA]</scope>
    <source>
        <strain evidence="5 8">CCUG 51522</strain>
    </source>
</reference>
<proteinExistence type="inferred from homology"/>
<dbReference type="EMBL" id="VZPO01000018">
    <property type="protein sequence ID" value="KAB0496003.1"/>
    <property type="molecule type" value="Genomic_DNA"/>
</dbReference>
<feature type="binding site" evidence="3">
    <location>
        <position position="150"/>
    </location>
    <ligand>
        <name>a divalent metal cation</name>
        <dbReference type="ChEBI" id="CHEBI:60240"/>
    </ligand>
</feature>
<dbReference type="EMBL" id="LT629746">
    <property type="protein sequence ID" value="SDT28915.1"/>
    <property type="molecule type" value="Genomic_DNA"/>
</dbReference>
<dbReference type="Proteomes" id="UP000434925">
    <property type="component" value="Unassembled WGS sequence"/>
</dbReference>
<reference evidence="6" key="1">
    <citation type="submission" date="2016-10" db="EMBL/GenBank/DDBJ databases">
        <authorList>
            <person name="de Groot N.N."/>
        </authorList>
    </citation>
    <scope>NUCLEOTIDE SEQUENCE [LARGE SCALE GENOMIC DNA]</scope>
    <source>
        <strain evidence="6">BS3782</strain>
    </source>
</reference>
<evidence type="ECO:0000313" key="8">
    <source>
        <dbReference type="Proteomes" id="UP000434925"/>
    </source>
</evidence>
<dbReference type="GO" id="GO:0004341">
    <property type="term" value="F:gluconolactonase activity"/>
    <property type="evidence" value="ECO:0007669"/>
    <property type="project" value="TreeGrafter"/>
</dbReference>
<keyword evidence="7" id="KW-1185">Reference proteome</keyword>
<dbReference type="PATRIC" id="fig|163011.3.peg.1282"/>
<comment type="cofactor">
    <cofactor evidence="3">
        <name>Zn(2+)</name>
        <dbReference type="ChEBI" id="CHEBI:29105"/>
    </cofactor>
    <text evidence="3">Binds 1 divalent metal cation per subunit.</text>
</comment>
<dbReference type="InterPro" id="IPR013658">
    <property type="entry name" value="SGL"/>
</dbReference>
<dbReference type="InterPro" id="IPR005511">
    <property type="entry name" value="SMP-30"/>
</dbReference>
<feature type="domain" description="SMP-30/Gluconolactonase/LRE-like region" evidence="4">
    <location>
        <begin position="17"/>
        <end position="253"/>
    </location>
</feature>
<evidence type="ECO:0000256" key="2">
    <source>
        <dbReference type="PIRSR" id="PIRSR605511-1"/>
    </source>
</evidence>
<dbReference type="InterPro" id="IPR011042">
    <property type="entry name" value="6-blade_b-propeller_TolB-like"/>
</dbReference>
<evidence type="ECO:0000313" key="6">
    <source>
        <dbReference type="EMBL" id="SDT28915.1"/>
    </source>
</evidence>
<dbReference type="Pfam" id="PF08450">
    <property type="entry name" value="SGL"/>
    <property type="match status" value="1"/>
</dbReference>
<evidence type="ECO:0000313" key="7">
    <source>
        <dbReference type="Proteomes" id="UP000182814"/>
    </source>
</evidence>
<dbReference type="SUPFAM" id="SSF63829">
    <property type="entry name" value="Calcium-dependent phosphotriesterase"/>
    <property type="match status" value="1"/>
</dbReference>
<name>A0A0J6HL18_9PSED</name>
<dbReference type="GO" id="GO:0005509">
    <property type="term" value="F:calcium ion binding"/>
    <property type="evidence" value="ECO:0007669"/>
    <property type="project" value="TreeGrafter"/>
</dbReference>
<accession>A0A0J6HL18</accession>
<comment type="similarity">
    <text evidence="1">Belongs to the SMP-30/CGR1 family.</text>
</comment>
<evidence type="ECO:0000259" key="4">
    <source>
        <dbReference type="Pfam" id="PF08450"/>
    </source>
</evidence>
<dbReference type="RefSeq" id="WP_048392957.1">
    <property type="nucleotide sequence ID" value="NZ_JYLB01000001.1"/>
</dbReference>
<gene>
    <name evidence="5" type="ORF">F7R14_30375</name>
    <name evidence="6" type="ORF">SAMN04490191_3795</name>
</gene>
<feature type="active site" description="Proton donor/acceptor" evidence="2">
    <location>
        <position position="197"/>
    </location>
</feature>
<feature type="binding site" evidence="3">
    <location>
        <position position="100"/>
    </location>
    <ligand>
        <name>substrate</name>
    </ligand>
</feature>
<feature type="binding site" evidence="3">
    <location>
        <position position="197"/>
    </location>
    <ligand>
        <name>a divalent metal cation</name>
        <dbReference type="ChEBI" id="CHEBI:60240"/>
    </ligand>
</feature>
<dbReference type="PANTHER" id="PTHR10907:SF47">
    <property type="entry name" value="REGUCALCIN"/>
    <property type="match status" value="1"/>
</dbReference>
<keyword evidence="3" id="KW-0479">Metal-binding</keyword>
<organism evidence="6 7">
    <name type="scientific">Pseudomonas lini</name>
    <dbReference type="NCBI Taxonomy" id="163011"/>
    <lineage>
        <taxon>Bacteria</taxon>
        <taxon>Pseudomonadati</taxon>
        <taxon>Pseudomonadota</taxon>
        <taxon>Gammaproteobacteria</taxon>
        <taxon>Pseudomonadales</taxon>
        <taxon>Pseudomonadaceae</taxon>
        <taxon>Pseudomonas</taxon>
    </lineage>
</organism>
<dbReference type="Gene3D" id="2.120.10.30">
    <property type="entry name" value="TolB, C-terminal domain"/>
    <property type="match status" value="1"/>
</dbReference>
<protein>
    <submittedName>
        <fullName evidence="5">SMP-30/gluconolactonase/LRE family protein</fullName>
    </submittedName>
    <submittedName>
        <fullName evidence="6">Sugar lactone lactonase YvrE</fullName>
    </submittedName>
</protein>
<dbReference type="Proteomes" id="UP000182814">
    <property type="component" value="Chromosome I"/>
</dbReference>
<evidence type="ECO:0000256" key="3">
    <source>
        <dbReference type="PIRSR" id="PIRSR605511-2"/>
    </source>
</evidence>
<keyword evidence="3" id="KW-0862">Zinc</keyword>
<dbReference type="PRINTS" id="PR01790">
    <property type="entry name" value="SMP30FAMILY"/>
</dbReference>
<dbReference type="GO" id="GO:0019853">
    <property type="term" value="P:L-ascorbic acid biosynthetic process"/>
    <property type="evidence" value="ECO:0007669"/>
    <property type="project" value="TreeGrafter"/>
</dbReference>
<evidence type="ECO:0000313" key="5">
    <source>
        <dbReference type="EMBL" id="KAB0496003.1"/>
    </source>
</evidence>
<feature type="binding site" evidence="3">
    <location>
        <position position="17"/>
    </location>
    <ligand>
        <name>a divalent metal cation</name>
        <dbReference type="ChEBI" id="CHEBI:60240"/>
    </ligand>
</feature>